<comment type="caution">
    <text evidence="1">The sequence shown here is derived from an EMBL/GenBank/DDBJ whole genome shotgun (WGS) entry which is preliminary data.</text>
</comment>
<dbReference type="AlphaFoldDB" id="A0A0J9H2C2"/>
<gene>
    <name evidence="1" type="ORF">AIOL_004837</name>
</gene>
<accession>A0A0J9H2C2</accession>
<dbReference type="Proteomes" id="UP000037178">
    <property type="component" value="Unassembled WGS sequence"/>
</dbReference>
<proteinExistence type="predicted"/>
<protein>
    <submittedName>
        <fullName evidence="1">Uncharacterized protein</fullName>
    </submittedName>
</protein>
<dbReference type="EMBL" id="LFTY01000002">
    <property type="protein sequence ID" value="KMW59853.1"/>
    <property type="molecule type" value="Genomic_DNA"/>
</dbReference>
<evidence type="ECO:0000313" key="2">
    <source>
        <dbReference type="Proteomes" id="UP000037178"/>
    </source>
</evidence>
<keyword evidence="2" id="KW-1185">Reference proteome</keyword>
<evidence type="ECO:0000313" key="1">
    <source>
        <dbReference type="EMBL" id="KMW59853.1"/>
    </source>
</evidence>
<organism evidence="1 2">
    <name type="scientific">Candidatus Rhodobacter oscarellae</name>
    <dbReference type="NCBI Taxonomy" id="1675527"/>
    <lineage>
        <taxon>Bacteria</taxon>
        <taxon>Pseudomonadati</taxon>
        <taxon>Pseudomonadota</taxon>
        <taxon>Alphaproteobacteria</taxon>
        <taxon>Rhodobacterales</taxon>
        <taxon>Rhodobacter group</taxon>
        <taxon>Rhodobacter</taxon>
    </lineage>
</organism>
<sequence>MEHALVARHILARDAVQDSVLAEAGKMGFKFCGVFLKRAHARSSIWVRGSTDAGARLSLAILRGI</sequence>
<reference evidence="1 2" key="1">
    <citation type="submission" date="2015-06" db="EMBL/GenBank/DDBJ databases">
        <title>Draft genome sequence of an Alphaproteobacteria species associated to the Mediterranean sponge Oscarella lobularis.</title>
        <authorList>
            <person name="Jourda C."/>
            <person name="Santini S."/>
            <person name="Claverie J.-M."/>
        </authorList>
    </citation>
    <scope>NUCLEOTIDE SEQUENCE [LARGE SCALE GENOMIC DNA]</scope>
    <source>
        <strain evidence="1">IGS</strain>
    </source>
</reference>
<name>A0A0J9H2C2_9RHOB</name>